<dbReference type="Pfam" id="PF13242">
    <property type="entry name" value="Hydrolase_like"/>
    <property type="match status" value="1"/>
</dbReference>
<dbReference type="OrthoDB" id="413953at2759"/>
<keyword evidence="7" id="KW-1185">Reference proteome</keyword>
<feature type="active site" description="Nucleophile" evidence="3">
    <location>
        <position position="31"/>
    </location>
</feature>
<dbReference type="AlphaFoldDB" id="A0A3B0JUT2"/>
<keyword evidence="1 2" id="KW-0378">Hydrolase</keyword>
<evidence type="ECO:0000256" key="5">
    <source>
        <dbReference type="PIRSR" id="PIRSR000915-3"/>
    </source>
</evidence>
<feature type="binding site" evidence="5">
    <location>
        <position position="33"/>
    </location>
    <ligand>
        <name>Mg(2+)</name>
        <dbReference type="ChEBI" id="CHEBI:18420"/>
    </ligand>
</feature>
<dbReference type="STRING" id="7266.A0A3B0JUT2"/>
<feature type="active site" description="Proton donor" evidence="3">
    <location>
        <position position="33"/>
    </location>
</feature>
<dbReference type="Pfam" id="PF13344">
    <property type="entry name" value="Hydrolase_6"/>
    <property type="match status" value="1"/>
</dbReference>
<feature type="binding site" evidence="5">
    <location>
        <position position="31"/>
    </location>
    <ligand>
        <name>Mg(2+)</name>
        <dbReference type="ChEBI" id="CHEBI:18420"/>
    </ligand>
</feature>
<dbReference type="NCBIfam" id="TIGR01460">
    <property type="entry name" value="HAD-SF-IIA"/>
    <property type="match status" value="1"/>
</dbReference>
<evidence type="ECO:0000256" key="3">
    <source>
        <dbReference type="PIRSR" id="PIRSR000915-1"/>
    </source>
</evidence>
<dbReference type="GO" id="GO:0005737">
    <property type="term" value="C:cytoplasm"/>
    <property type="evidence" value="ECO:0007669"/>
    <property type="project" value="TreeGrafter"/>
</dbReference>
<dbReference type="InterPro" id="IPR006357">
    <property type="entry name" value="HAD-SF_hydro_IIA"/>
</dbReference>
<gene>
    <name evidence="6" type="ORF">DGUA_6G007029</name>
</gene>
<evidence type="ECO:0000256" key="1">
    <source>
        <dbReference type="ARBA" id="ARBA00022801"/>
    </source>
</evidence>
<dbReference type="PANTHER" id="PTHR19288">
    <property type="entry name" value="4-NITROPHENYLPHOSPHATASE-RELATED"/>
    <property type="match status" value="1"/>
</dbReference>
<dbReference type="SUPFAM" id="SSF56784">
    <property type="entry name" value="HAD-like"/>
    <property type="match status" value="1"/>
</dbReference>
<dbReference type="InterPro" id="IPR036412">
    <property type="entry name" value="HAD-like_sf"/>
</dbReference>
<sequence>MMEGGTTIKLLDLPGQQVSEWLRSFDTVLSDGDGTIWQDDTEIEGAAAVLNALQNHHGKRVYIITNNGLKTRSELFGRAQHLGFQVPNDQHIISPTATIVEHLKQLPDFDSSKHKVYVVGNAAIGRELRENGIESYGAGVEEPLAKGDKWQDFAMRELTKPEAADNVGAVVVGWDEHFSYCKMARACHILCRNENSAFLVTNRDAVHKYPNFCIPGTGAFVAGIEACAGREALEMGKPNPVVLEPLIQSGALRPQRTLMIGDCPKMDIAFARNCGMQSLLVGTGSFPLDILQQNSHLPQPDFYLPKLGDLLQFL</sequence>
<keyword evidence="5" id="KW-0460">Magnesium</keyword>
<feature type="binding site" evidence="4">
    <location>
        <position position="237"/>
    </location>
    <ligand>
        <name>substrate</name>
    </ligand>
</feature>
<evidence type="ECO:0000313" key="7">
    <source>
        <dbReference type="Proteomes" id="UP000268350"/>
    </source>
</evidence>
<dbReference type="PIRSF" id="PIRSF000915">
    <property type="entry name" value="PGP-type_phosphatase"/>
    <property type="match status" value="1"/>
</dbReference>
<dbReference type="GO" id="GO:0046872">
    <property type="term" value="F:metal ion binding"/>
    <property type="evidence" value="ECO:0007669"/>
    <property type="project" value="UniProtKB-KW"/>
</dbReference>
<dbReference type="Proteomes" id="UP000268350">
    <property type="component" value="Unassembled WGS sequence"/>
</dbReference>
<comment type="similarity">
    <text evidence="2">Belongs to the HAD-like hydrolase superfamily.</text>
</comment>
<comment type="cofactor">
    <cofactor evidence="5">
        <name>Mg(2+)</name>
        <dbReference type="ChEBI" id="CHEBI:18420"/>
    </cofactor>
    <text evidence="5">Divalent metal ions. Mg(2+) is the most effective.</text>
</comment>
<name>A0A3B0JUT2_DROGU</name>
<dbReference type="InterPro" id="IPR006349">
    <property type="entry name" value="PGP_euk"/>
</dbReference>
<dbReference type="OMA" id="EHFSYCK"/>
<organism evidence="6 7">
    <name type="scientific">Drosophila guanche</name>
    <name type="common">Fruit fly</name>
    <dbReference type="NCBI Taxonomy" id="7266"/>
    <lineage>
        <taxon>Eukaryota</taxon>
        <taxon>Metazoa</taxon>
        <taxon>Ecdysozoa</taxon>
        <taxon>Arthropoda</taxon>
        <taxon>Hexapoda</taxon>
        <taxon>Insecta</taxon>
        <taxon>Pterygota</taxon>
        <taxon>Neoptera</taxon>
        <taxon>Endopterygota</taxon>
        <taxon>Diptera</taxon>
        <taxon>Brachycera</taxon>
        <taxon>Muscomorpha</taxon>
        <taxon>Ephydroidea</taxon>
        <taxon>Drosophilidae</taxon>
        <taxon>Drosophila</taxon>
        <taxon>Sophophora</taxon>
    </lineage>
</organism>
<evidence type="ECO:0000313" key="6">
    <source>
        <dbReference type="EMBL" id="SPP76491.1"/>
    </source>
</evidence>
<dbReference type="GO" id="GO:0016791">
    <property type="term" value="F:phosphatase activity"/>
    <property type="evidence" value="ECO:0007669"/>
    <property type="project" value="InterPro"/>
</dbReference>
<dbReference type="Gene3D" id="3.40.50.1000">
    <property type="entry name" value="HAD superfamily/HAD-like"/>
    <property type="match status" value="2"/>
</dbReference>
<reference evidence="7" key="1">
    <citation type="submission" date="2018-01" db="EMBL/GenBank/DDBJ databases">
        <authorList>
            <person name="Alioto T."/>
            <person name="Alioto T."/>
        </authorList>
    </citation>
    <scope>NUCLEOTIDE SEQUENCE [LARGE SCALE GENOMIC DNA]</scope>
</reference>
<feature type="binding site" evidence="4">
    <location>
        <position position="207"/>
    </location>
    <ligand>
        <name>substrate</name>
    </ligand>
</feature>
<feature type="binding site" evidence="5">
    <location>
        <position position="262"/>
    </location>
    <ligand>
        <name>Mg(2+)</name>
        <dbReference type="ChEBI" id="CHEBI:18420"/>
    </ligand>
</feature>
<evidence type="ECO:0000256" key="2">
    <source>
        <dbReference type="PIRNR" id="PIRNR000915"/>
    </source>
</evidence>
<accession>A0A3B0JUT2</accession>
<evidence type="ECO:0000256" key="4">
    <source>
        <dbReference type="PIRSR" id="PIRSR000915-2"/>
    </source>
</evidence>
<proteinExistence type="inferred from homology"/>
<dbReference type="EMBL" id="OUUW01000002">
    <property type="protein sequence ID" value="SPP76491.1"/>
    <property type="molecule type" value="Genomic_DNA"/>
</dbReference>
<dbReference type="NCBIfam" id="TIGR01452">
    <property type="entry name" value="PGP_euk"/>
    <property type="match status" value="1"/>
</dbReference>
<dbReference type="InterPro" id="IPR023214">
    <property type="entry name" value="HAD_sf"/>
</dbReference>
<keyword evidence="5" id="KW-0479">Metal-binding</keyword>
<protein>
    <submittedName>
        <fullName evidence="6">Blast:Phosphoglycolate phosphatase</fullName>
    </submittedName>
</protein>
<dbReference type="PANTHER" id="PTHR19288:SF93">
    <property type="entry name" value="FI11325P-RELATED"/>
    <property type="match status" value="1"/>
</dbReference>